<evidence type="ECO:0000256" key="1">
    <source>
        <dbReference type="SAM" id="MobiDB-lite"/>
    </source>
</evidence>
<proteinExistence type="predicted"/>
<feature type="compositionally biased region" description="Polar residues" evidence="1">
    <location>
        <begin position="64"/>
        <end position="75"/>
    </location>
</feature>
<dbReference type="EMBL" id="CAVNYO010000444">
    <property type="protein sequence ID" value="CAK5281384.1"/>
    <property type="molecule type" value="Genomic_DNA"/>
</dbReference>
<gene>
    <name evidence="2" type="ORF">MYCIT1_LOCUS32458</name>
</gene>
<organism evidence="2 3">
    <name type="scientific">Mycena citricolor</name>
    <dbReference type="NCBI Taxonomy" id="2018698"/>
    <lineage>
        <taxon>Eukaryota</taxon>
        <taxon>Fungi</taxon>
        <taxon>Dikarya</taxon>
        <taxon>Basidiomycota</taxon>
        <taxon>Agaricomycotina</taxon>
        <taxon>Agaricomycetes</taxon>
        <taxon>Agaricomycetidae</taxon>
        <taxon>Agaricales</taxon>
        <taxon>Marasmiineae</taxon>
        <taxon>Mycenaceae</taxon>
        <taxon>Mycena</taxon>
    </lineage>
</organism>
<reference evidence="2" key="1">
    <citation type="submission" date="2023-11" db="EMBL/GenBank/DDBJ databases">
        <authorList>
            <person name="De Vega J J."/>
            <person name="De Vega J J."/>
        </authorList>
    </citation>
    <scope>NUCLEOTIDE SEQUENCE</scope>
</reference>
<sequence length="75" mass="8079">MRSLNDSSPQSPHPILQYVVLLDLKNLSTQSLVRETGKSAVPLKPKIDRRPPEHRSGHLGASRGQPTLSGSARGG</sequence>
<evidence type="ECO:0000313" key="3">
    <source>
        <dbReference type="Proteomes" id="UP001295794"/>
    </source>
</evidence>
<accession>A0AAD2HS23</accession>
<protein>
    <submittedName>
        <fullName evidence="2">Uncharacterized protein</fullName>
    </submittedName>
</protein>
<evidence type="ECO:0000313" key="2">
    <source>
        <dbReference type="EMBL" id="CAK5281384.1"/>
    </source>
</evidence>
<dbReference type="AlphaFoldDB" id="A0AAD2HS23"/>
<feature type="region of interest" description="Disordered" evidence="1">
    <location>
        <begin position="35"/>
        <end position="75"/>
    </location>
</feature>
<name>A0AAD2HS23_9AGAR</name>
<comment type="caution">
    <text evidence="2">The sequence shown here is derived from an EMBL/GenBank/DDBJ whole genome shotgun (WGS) entry which is preliminary data.</text>
</comment>
<keyword evidence="3" id="KW-1185">Reference proteome</keyword>
<feature type="compositionally biased region" description="Basic and acidic residues" evidence="1">
    <location>
        <begin position="45"/>
        <end position="56"/>
    </location>
</feature>
<dbReference type="Proteomes" id="UP001295794">
    <property type="component" value="Unassembled WGS sequence"/>
</dbReference>